<gene>
    <name evidence="1" type="ORF">BDN72DRAFT_888214</name>
</gene>
<evidence type="ECO:0000313" key="1">
    <source>
        <dbReference type="EMBL" id="TFK69820.1"/>
    </source>
</evidence>
<accession>A0ACD3AVH0</accession>
<protein>
    <submittedName>
        <fullName evidence="1">Rft-1-domain-containing protein</fullName>
    </submittedName>
</protein>
<keyword evidence="2" id="KW-1185">Reference proteome</keyword>
<sequence length="879" mass="96751">MPRAVYSGALPSKKKSELQEIANALRLSDQGTKDELQSRIKKHLDLNQSELEEDPAFAGLFSRRRRSVQPQSGPPSTRGAESDLKPSSKLANPVLDSIRESTPVSDLHDVSAFLKHTSSPLSAPVLQTPPGPNFTSSTPSPPKATLVSTPSIPQQEDAVHAHTLPNGNEMFFSLRQFLSNSRNIWSLTAVYELCYILVLVIHWKRLQFLDAFLVLYYPPLDTLQSYAFWLPLLHWAIPTLIIPAFVGNLISFNPASFSPRKSTQQLVSFDPLTASIMRLAAQVAYPYSSHASAVLDLDPLGFRLRVLNAGVGLAFAFSEQIAIIYACEPGFSTRVVPSLFHPRAMSTTVSNDSLSTSSVAAARSLVALQLFSRLFTFVLNQALLRLATPKVYGTAAIQFELMLGTILFLSREGVRNALMRAKTQTPSVTNISIIPAIIGAPLGLLIPCVYMSSARADAKEQPYFYTSVIIYAIAAFIELFCEPMHNKAMAELQTIIRVKAEGLGITIKAMVTFGILLYDRRNSGSSVALAAFAAGQLSYSITVLLVYVYHYGTSLLYLQRVGTGVLGLFDEQLLNLSFTMTSQSFVKHVLTEGDKLILSFLSPLQDQGGYAIAVNYGSLIARIVFQPIEETLRVYYARLIPENTKKGDAAHRSYLQMSQSLLSVLAIQTSLSLIIVTFGYVFLPIFLPIVLPPQFMNTSAPRVLSAWLWFIPVLAINGGMEAFLSSVASPRELNSQSRWMSLFSFLYIAVAIFLYNLGMGDVALVWANILNLVVRITYSAVFASRFFSSVSNSFAPSWSNALPDWRLYLAVVTCAVLLHWHDSLQGVMDIAQSEGRKAPLNRPVALHITLGIVLGSTCLSVWWVTVGSKVVRSFKTKSE</sequence>
<proteinExistence type="predicted"/>
<dbReference type="Proteomes" id="UP000308600">
    <property type="component" value="Unassembled WGS sequence"/>
</dbReference>
<dbReference type="EMBL" id="ML208324">
    <property type="protein sequence ID" value="TFK69820.1"/>
    <property type="molecule type" value="Genomic_DNA"/>
</dbReference>
<evidence type="ECO:0000313" key="2">
    <source>
        <dbReference type="Proteomes" id="UP000308600"/>
    </source>
</evidence>
<organism evidence="1 2">
    <name type="scientific">Pluteus cervinus</name>
    <dbReference type="NCBI Taxonomy" id="181527"/>
    <lineage>
        <taxon>Eukaryota</taxon>
        <taxon>Fungi</taxon>
        <taxon>Dikarya</taxon>
        <taxon>Basidiomycota</taxon>
        <taxon>Agaricomycotina</taxon>
        <taxon>Agaricomycetes</taxon>
        <taxon>Agaricomycetidae</taxon>
        <taxon>Agaricales</taxon>
        <taxon>Pluteineae</taxon>
        <taxon>Pluteaceae</taxon>
        <taxon>Pluteus</taxon>
    </lineage>
</organism>
<reference evidence="1 2" key="1">
    <citation type="journal article" date="2019" name="Nat. Ecol. Evol.">
        <title>Megaphylogeny resolves global patterns of mushroom evolution.</title>
        <authorList>
            <person name="Varga T."/>
            <person name="Krizsan K."/>
            <person name="Foldi C."/>
            <person name="Dima B."/>
            <person name="Sanchez-Garcia M."/>
            <person name="Sanchez-Ramirez S."/>
            <person name="Szollosi G.J."/>
            <person name="Szarkandi J.G."/>
            <person name="Papp V."/>
            <person name="Albert L."/>
            <person name="Andreopoulos W."/>
            <person name="Angelini C."/>
            <person name="Antonin V."/>
            <person name="Barry K.W."/>
            <person name="Bougher N.L."/>
            <person name="Buchanan P."/>
            <person name="Buyck B."/>
            <person name="Bense V."/>
            <person name="Catcheside P."/>
            <person name="Chovatia M."/>
            <person name="Cooper J."/>
            <person name="Damon W."/>
            <person name="Desjardin D."/>
            <person name="Finy P."/>
            <person name="Geml J."/>
            <person name="Haridas S."/>
            <person name="Hughes K."/>
            <person name="Justo A."/>
            <person name="Karasinski D."/>
            <person name="Kautmanova I."/>
            <person name="Kiss B."/>
            <person name="Kocsube S."/>
            <person name="Kotiranta H."/>
            <person name="LaButti K.M."/>
            <person name="Lechner B.E."/>
            <person name="Liimatainen K."/>
            <person name="Lipzen A."/>
            <person name="Lukacs Z."/>
            <person name="Mihaltcheva S."/>
            <person name="Morgado L.N."/>
            <person name="Niskanen T."/>
            <person name="Noordeloos M.E."/>
            <person name="Ohm R.A."/>
            <person name="Ortiz-Santana B."/>
            <person name="Ovrebo C."/>
            <person name="Racz N."/>
            <person name="Riley R."/>
            <person name="Savchenko A."/>
            <person name="Shiryaev A."/>
            <person name="Soop K."/>
            <person name="Spirin V."/>
            <person name="Szebenyi C."/>
            <person name="Tomsovsky M."/>
            <person name="Tulloss R.E."/>
            <person name="Uehling J."/>
            <person name="Grigoriev I.V."/>
            <person name="Vagvolgyi C."/>
            <person name="Papp T."/>
            <person name="Martin F.M."/>
            <person name="Miettinen O."/>
            <person name="Hibbett D.S."/>
            <person name="Nagy L.G."/>
        </authorList>
    </citation>
    <scope>NUCLEOTIDE SEQUENCE [LARGE SCALE GENOMIC DNA]</scope>
    <source>
        <strain evidence="1 2">NL-1719</strain>
    </source>
</reference>
<name>A0ACD3AVH0_9AGAR</name>